<sequence>MFMKENTNQMDGERIVRSPCVSICALDDDDICIGCHRSVEEIAAWSRMSNEQRMDVLKKVADRERKSVI</sequence>
<keyword evidence="2" id="KW-1185">Reference proteome</keyword>
<dbReference type="KEGG" id="hch:HCH_02198"/>
<dbReference type="eggNOG" id="COG3313">
    <property type="taxonomic scope" value="Bacteria"/>
</dbReference>
<gene>
    <name evidence="1" type="ordered locus">HCH_02198</name>
</gene>
<dbReference type="InterPro" id="IPR010710">
    <property type="entry name" value="DUF1289"/>
</dbReference>
<evidence type="ECO:0000313" key="2">
    <source>
        <dbReference type="Proteomes" id="UP000000238"/>
    </source>
</evidence>
<organism evidence="1 2">
    <name type="scientific">Hahella chejuensis (strain KCTC 2396)</name>
    <dbReference type="NCBI Taxonomy" id="349521"/>
    <lineage>
        <taxon>Bacteria</taxon>
        <taxon>Pseudomonadati</taxon>
        <taxon>Pseudomonadota</taxon>
        <taxon>Gammaproteobacteria</taxon>
        <taxon>Oceanospirillales</taxon>
        <taxon>Hahellaceae</taxon>
        <taxon>Hahella</taxon>
    </lineage>
</organism>
<dbReference type="PANTHER" id="PTHR35175">
    <property type="entry name" value="DUF1289 DOMAIN-CONTAINING PROTEIN"/>
    <property type="match status" value="1"/>
</dbReference>
<proteinExistence type="predicted"/>
<evidence type="ECO:0000313" key="1">
    <source>
        <dbReference type="EMBL" id="ABC29025.1"/>
    </source>
</evidence>
<dbReference type="HOGENOM" id="CLU_162538_4_0_6"/>
<dbReference type="EMBL" id="CP000155">
    <property type="protein sequence ID" value="ABC29025.1"/>
    <property type="molecule type" value="Genomic_DNA"/>
</dbReference>
<reference evidence="1 2" key="1">
    <citation type="journal article" date="2005" name="Nucleic Acids Res.">
        <title>Genomic blueprint of Hahella chejuensis, a marine microbe producing an algicidal agent.</title>
        <authorList>
            <person name="Jeong H."/>
            <person name="Yim J.H."/>
            <person name="Lee C."/>
            <person name="Choi S.-H."/>
            <person name="Park Y.K."/>
            <person name="Yoon S.H."/>
            <person name="Hur C.-G."/>
            <person name="Kang H.-Y."/>
            <person name="Kim D."/>
            <person name="Lee H.H."/>
            <person name="Park K.H."/>
            <person name="Park S.-H."/>
            <person name="Park H.-S."/>
            <person name="Lee H.K."/>
            <person name="Oh T.K."/>
            <person name="Kim J.F."/>
        </authorList>
    </citation>
    <scope>NUCLEOTIDE SEQUENCE [LARGE SCALE GENOMIC DNA]</scope>
    <source>
        <strain evidence="1 2">KCTC 2396</strain>
    </source>
</reference>
<protein>
    <submittedName>
        <fullName evidence="1">Predicted Fe-S protein</fullName>
    </submittedName>
</protein>
<dbReference type="AlphaFoldDB" id="Q2SJZ9"/>
<dbReference type="Pfam" id="PF06945">
    <property type="entry name" value="DUF1289"/>
    <property type="match status" value="1"/>
</dbReference>
<accession>Q2SJZ9</accession>
<name>Q2SJZ9_HAHCH</name>
<dbReference type="STRING" id="349521.HCH_02198"/>
<dbReference type="PANTHER" id="PTHR35175:SF2">
    <property type="entry name" value="DUF1289 DOMAIN-CONTAINING PROTEIN"/>
    <property type="match status" value="1"/>
</dbReference>
<dbReference type="Proteomes" id="UP000000238">
    <property type="component" value="Chromosome"/>
</dbReference>